<organism evidence="2 3">
    <name type="scientific">Portunus trituberculatus</name>
    <name type="common">Swimming crab</name>
    <name type="synonym">Neptunus trituberculatus</name>
    <dbReference type="NCBI Taxonomy" id="210409"/>
    <lineage>
        <taxon>Eukaryota</taxon>
        <taxon>Metazoa</taxon>
        <taxon>Ecdysozoa</taxon>
        <taxon>Arthropoda</taxon>
        <taxon>Crustacea</taxon>
        <taxon>Multicrustacea</taxon>
        <taxon>Malacostraca</taxon>
        <taxon>Eumalacostraca</taxon>
        <taxon>Eucarida</taxon>
        <taxon>Decapoda</taxon>
        <taxon>Pleocyemata</taxon>
        <taxon>Brachyura</taxon>
        <taxon>Eubrachyura</taxon>
        <taxon>Portunoidea</taxon>
        <taxon>Portunidae</taxon>
        <taxon>Portuninae</taxon>
        <taxon>Portunus</taxon>
    </lineage>
</organism>
<comment type="caution">
    <text evidence="2">The sequence shown here is derived from an EMBL/GenBank/DDBJ whole genome shotgun (WGS) entry which is preliminary data.</text>
</comment>
<keyword evidence="3" id="KW-1185">Reference proteome</keyword>
<sequence length="120" mass="13292">MVVSAAVAVVVEVAAVVTVVVVEPSQKLYGLFPRQLPPQPSHPHVCQGLWRQINTSSGVSQLWERSVPERAPPPSLTTPLQTPPHHPHHLSQPRRPPTPHSVSEFLVLRTARCSHVRFFV</sequence>
<evidence type="ECO:0000256" key="1">
    <source>
        <dbReference type="SAM" id="MobiDB-lite"/>
    </source>
</evidence>
<protein>
    <submittedName>
        <fullName evidence="2">Uncharacterized protein</fullName>
    </submittedName>
</protein>
<dbReference type="Proteomes" id="UP000324222">
    <property type="component" value="Unassembled WGS sequence"/>
</dbReference>
<dbReference type="AlphaFoldDB" id="A0A5B7CDB0"/>
<gene>
    <name evidence="2" type="ORF">E2C01_000156</name>
</gene>
<evidence type="ECO:0000313" key="3">
    <source>
        <dbReference type="Proteomes" id="UP000324222"/>
    </source>
</evidence>
<feature type="compositionally biased region" description="Pro residues" evidence="1">
    <location>
        <begin position="70"/>
        <end position="84"/>
    </location>
</feature>
<evidence type="ECO:0000313" key="2">
    <source>
        <dbReference type="EMBL" id="MPC07592.1"/>
    </source>
</evidence>
<name>A0A5B7CDB0_PORTR</name>
<feature type="region of interest" description="Disordered" evidence="1">
    <location>
        <begin position="63"/>
        <end position="99"/>
    </location>
</feature>
<accession>A0A5B7CDB0</accession>
<dbReference type="EMBL" id="VSRR010000004">
    <property type="protein sequence ID" value="MPC07592.1"/>
    <property type="molecule type" value="Genomic_DNA"/>
</dbReference>
<proteinExistence type="predicted"/>
<reference evidence="2 3" key="1">
    <citation type="submission" date="2019-05" db="EMBL/GenBank/DDBJ databases">
        <title>Another draft genome of Portunus trituberculatus and its Hox gene families provides insights of decapod evolution.</title>
        <authorList>
            <person name="Jeong J.-H."/>
            <person name="Song I."/>
            <person name="Kim S."/>
            <person name="Choi T."/>
            <person name="Kim D."/>
            <person name="Ryu S."/>
            <person name="Kim W."/>
        </authorList>
    </citation>
    <scope>NUCLEOTIDE SEQUENCE [LARGE SCALE GENOMIC DNA]</scope>
    <source>
        <tissue evidence="2">Muscle</tissue>
    </source>
</reference>